<keyword evidence="1" id="KW-0812">Transmembrane</keyword>
<keyword evidence="1" id="KW-1133">Transmembrane helix</keyword>
<organism evidence="3 4">
    <name type="scientific">Tranquillimonas rosea</name>
    <dbReference type="NCBI Taxonomy" id="641238"/>
    <lineage>
        <taxon>Bacteria</taxon>
        <taxon>Pseudomonadati</taxon>
        <taxon>Pseudomonadota</taxon>
        <taxon>Alphaproteobacteria</taxon>
        <taxon>Rhodobacterales</taxon>
        <taxon>Roseobacteraceae</taxon>
        <taxon>Tranquillimonas</taxon>
    </lineage>
</organism>
<gene>
    <name evidence="3" type="ORF">SAMN04490244_107162</name>
</gene>
<dbReference type="OrthoDB" id="9810270at2"/>
<keyword evidence="4" id="KW-1185">Reference proteome</keyword>
<evidence type="ECO:0000259" key="2">
    <source>
        <dbReference type="Pfam" id="PF09335"/>
    </source>
</evidence>
<dbReference type="PANTHER" id="PTHR42709">
    <property type="entry name" value="ALKALINE PHOSPHATASE LIKE PROTEIN"/>
    <property type="match status" value="1"/>
</dbReference>
<accession>A0A1H9VKB0</accession>
<feature type="transmembrane region" description="Helical" evidence="1">
    <location>
        <begin position="171"/>
        <end position="191"/>
    </location>
</feature>
<dbReference type="AlphaFoldDB" id="A0A1H9VKB0"/>
<feature type="transmembrane region" description="Helical" evidence="1">
    <location>
        <begin position="52"/>
        <end position="73"/>
    </location>
</feature>
<feature type="domain" description="VTT" evidence="2">
    <location>
        <begin position="35"/>
        <end position="155"/>
    </location>
</feature>
<evidence type="ECO:0000313" key="4">
    <source>
        <dbReference type="Proteomes" id="UP000198885"/>
    </source>
</evidence>
<evidence type="ECO:0000256" key="1">
    <source>
        <dbReference type="SAM" id="Phobius"/>
    </source>
</evidence>
<dbReference type="InterPro" id="IPR051311">
    <property type="entry name" value="DedA_domain"/>
</dbReference>
<name>A0A1H9VKB0_9RHOB</name>
<dbReference type="GO" id="GO:0005886">
    <property type="term" value="C:plasma membrane"/>
    <property type="evidence" value="ECO:0007669"/>
    <property type="project" value="TreeGrafter"/>
</dbReference>
<proteinExistence type="predicted"/>
<dbReference type="InterPro" id="IPR032816">
    <property type="entry name" value="VTT_dom"/>
</dbReference>
<keyword evidence="1" id="KW-0472">Membrane</keyword>
<dbReference type="Pfam" id="PF09335">
    <property type="entry name" value="VTT_dom"/>
    <property type="match status" value="1"/>
</dbReference>
<dbReference type="STRING" id="641238.SAMN04490244_107162"/>
<feature type="transmembrane region" description="Helical" evidence="1">
    <location>
        <begin position="136"/>
        <end position="159"/>
    </location>
</feature>
<dbReference type="RefSeq" id="WP_092694410.1">
    <property type="nucleotide sequence ID" value="NZ_FOGU01000007.1"/>
</dbReference>
<dbReference type="PANTHER" id="PTHR42709:SF11">
    <property type="entry name" value="DEDA FAMILY PROTEIN"/>
    <property type="match status" value="1"/>
</dbReference>
<dbReference type="Proteomes" id="UP000198885">
    <property type="component" value="Unassembled WGS sequence"/>
</dbReference>
<evidence type="ECO:0000313" key="3">
    <source>
        <dbReference type="EMBL" id="SES21777.1"/>
    </source>
</evidence>
<dbReference type="EMBL" id="FOGU01000007">
    <property type="protein sequence ID" value="SES21777.1"/>
    <property type="molecule type" value="Genomic_DNA"/>
</dbReference>
<reference evidence="3 4" key="1">
    <citation type="submission" date="2016-10" db="EMBL/GenBank/DDBJ databases">
        <authorList>
            <person name="de Groot N.N."/>
        </authorList>
    </citation>
    <scope>NUCLEOTIDE SEQUENCE [LARGE SCALE GENOMIC DNA]</scope>
    <source>
        <strain evidence="3 4">DSM 23042</strain>
    </source>
</reference>
<protein>
    <submittedName>
        <fullName evidence="3">Membrane protein YqaA, SNARE-associated domain</fullName>
    </submittedName>
</protein>
<feature type="transmembrane region" description="Helical" evidence="1">
    <location>
        <begin position="20"/>
        <end position="40"/>
    </location>
</feature>
<sequence>MIRRLYDWTLTLADHPHALWVLAAVSFIESSVFPIPPDVLMIPMILAAPHKAWRIALITTVASVLGGLFGYWIGAALYESVGRPVLEFYGKDAYFDEFAVRYNAWGAWAVLIAGVTPFPFKVITILSGTTGLSLPIFVLSSIIARGLRFFIVAALLWRFGPPIREFIERRLGLVFTVFIALLVGGVAVVRYV</sequence>